<keyword evidence="1" id="KW-0812">Transmembrane</keyword>
<accession>A0ABQ6B7A3</accession>
<dbReference type="Proteomes" id="UP001156905">
    <property type="component" value="Unassembled WGS sequence"/>
</dbReference>
<reference evidence="3" key="1">
    <citation type="journal article" date="2019" name="Int. J. Syst. Evol. Microbiol.">
        <title>The Global Catalogue of Microorganisms (GCM) 10K type strain sequencing project: providing services to taxonomists for standard genome sequencing and annotation.</title>
        <authorList>
            <consortium name="The Broad Institute Genomics Platform"/>
            <consortium name="The Broad Institute Genome Sequencing Center for Infectious Disease"/>
            <person name="Wu L."/>
            <person name="Ma J."/>
        </authorList>
    </citation>
    <scope>NUCLEOTIDE SEQUENCE [LARGE SCALE GENOMIC DNA]</scope>
    <source>
        <strain evidence="3">NBRC 102520</strain>
    </source>
</reference>
<protein>
    <submittedName>
        <fullName evidence="2">Uncharacterized protein</fullName>
    </submittedName>
</protein>
<organism evidence="2 3">
    <name type="scientific">Bradyrhizobium iriomotense</name>
    <dbReference type="NCBI Taxonomy" id="441950"/>
    <lineage>
        <taxon>Bacteria</taxon>
        <taxon>Pseudomonadati</taxon>
        <taxon>Pseudomonadota</taxon>
        <taxon>Alphaproteobacteria</taxon>
        <taxon>Hyphomicrobiales</taxon>
        <taxon>Nitrobacteraceae</taxon>
        <taxon>Bradyrhizobium</taxon>
    </lineage>
</organism>
<dbReference type="EMBL" id="BSOW01000027">
    <property type="protein sequence ID" value="GLR89643.1"/>
    <property type="molecule type" value="Genomic_DNA"/>
</dbReference>
<evidence type="ECO:0000313" key="3">
    <source>
        <dbReference type="Proteomes" id="UP001156905"/>
    </source>
</evidence>
<proteinExistence type="predicted"/>
<feature type="transmembrane region" description="Helical" evidence="1">
    <location>
        <begin position="28"/>
        <end position="46"/>
    </location>
</feature>
<evidence type="ECO:0000256" key="1">
    <source>
        <dbReference type="SAM" id="Phobius"/>
    </source>
</evidence>
<keyword evidence="3" id="KW-1185">Reference proteome</keyword>
<keyword evidence="1" id="KW-0472">Membrane</keyword>
<gene>
    <name evidence="2" type="ORF">GCM10007857_63570</name>
</gene>
<name>A0ABQ6B7A3_9BRAD</name>
<sequence length="70" mass="7765">MRLICKGAMLVAFFPVMASNIYWGRLDLSLGCLFALAVGAIVGRLIKRSMVRRAHAEMRSLYGSEWGTDS</sequence>
<keyword evidence="1" id="KW-1133">Transmembrane helix</keyword>
<evidence type="ECO:0000313" key="2">
    <source>
        <dbReference type="EMBL" id="GLR89643.1"/>
    </source>
</evidence>
<comment type="caution">
    <text evidence="2">The sequence shown here is derived from an EMBL/GenBank/DDBJ whole genome shotgun (WGS) entry which is preliminary data.</text>
</comment>